<dbReference type="Proteomes" id="UP000020681">
    <property type="component" value="Unassembled WGS sequence"/>
</dbReference>
<accession>A0ABN0R933</accession>
<keyword evidence="3" id="KW-1185">Reference proteome</keyword>
<evidence type="ECO:0000256" key="1">
    <source>
        <dbReference type="SAM" id="MobiDB-lite"/>
    </source>
</evidence>
<dbReference type="EMBL" id="JAOL01000050">
    <property type="protein sequence ID" value="EUA93698.1"/>
    <property type="molecule type" value="Genomic_DNA"/>
</dbReference>
<gene>
    <name evidence="2" type="ORF">I551_9045</name>
</gene>
<evidence type="ECO:0000313" key="2">
    <source>
        <dbReference type="EMBL" id="EUA93698.1"/>
    </source>
</evidence>
<organism evidence="2 3">
    <name type="scientific">Mycobacterium ulcerans str. Harvey</name>
    <dbReference type="NCBI Taxonomy" id="1299332"/>
    <lineage>
        <taxon>Bacteria</taxon>
        <taxon>Bacillati</taxon>
        <taxon>Actinomycetota</taxon>
        <taxon>Actinomycetes</taxon>
        <taxon>Mycobacteriales</taxon>
        <taxon>Mycobacteriaceae</taxon>
        <taxon>Mycobacterium</taxon>
        <taxon>Mycobacterium ulcerans group</taxon>
    </lineage>
</organism>
<sequence>MPSKPAIACRGSSHDTCSTKSPDPAAAAAFAMFWARSLSSSCRRPIAGGETTRDDLAQPGVVRRIHVQHDEALDVDVLTRDVVLEPGDHPFS</sequence>
<reference evidence="2 3" key="1">
    <citation type="submission" date="2014-01" db="EMBL/GenBank/DDBJ databases">
        <authorList>
            <person name="Dobos K."/>
            <person name="Lenaerts A."/>
            <person name="Ordway D."/>
            <person name="DeGroote M.A."/>
            <person name="Parker T."/>
            <person name="Sizemore C."/>
            <person name="Tallon L.J."/>
            <person name="Sadzewicz L.K."/>
            <person name="Sengamalay N."/>
            <person name="Fraser C.M."/>
            <person name="Hine E."/>
            <person name="Shefchek K.A."/>
            <person name="Das S.P."/>
            <person name="Tettelin H."/>
        </authorList>
    </citation>
    <scope>NUCLEOTIDE SEQUENCE [LARGE SCALE GENOMIC DNA]</scope>
    <source>
        <strain evidence="2 3">Harvey</strain>
    </source>
</reference>
<feature type="region of interest" description="Disordered" evidence="1">
    <location>
        <begin position="1"/>
        <end position="21"/>
    </location>
</feature>
<comment type="caution">
    <text evidence="2">The sequence shown here is derived from an EMBL/GenBank/DDBJ whole genome shotgun (WGS) entry which is preliminary data.</text>
</comment>
<protein>
    <submittedName>
        <fullName evidence="2">Uncharacterized protein</fullName>
    </submittedName>
</protein>
<proteinExistence type="predicted"/>
<evidence type="ECO:0000313" key="3">
    <source>
        <dbReference type="Proteomes" id="UP000020681"/>
    </source>
</evidence>
<name>A0ABN0R933_MYCUL</name>